<evidence type="ECO:0000313" key="3">
    <source>
        <dbReference type="Proteomes" id="UP000663942"/>
    </source>
</evidence>
<proteinExistence type="predicted"/>
<dbReference type="InterPro" id="IPR049851">
    <property type="entry name" value="Holdfast_HfaA"/>
</dbReference>
<dbReference type="Proteomes" id="UP000663942">
    <property type="component" value="Chromosome"/>
</dbReference>
<dbReference type="NCBIfam" id="NF037934">
    <property type="entry name" value="holdfast_HfaA"/>
    <property type="match status" value="1"/>
</dbReference>
<dbReference type="RefSeq" id="WP_207825897.1">
    <property type="nucleotide sequence ID" value="NZ_CP062006.1"/>
</dbReference>
<protein>
    <submittedName>
        <fullName evidence="2">Holdfast anchoring protein HfaA</fullName>
    </submittedName>
</protein>
<reference evidence="2 3" key="1">
    <citation type="submission" date="2020-09" db="EMBL/GenBank/DDBJ databases">
        <title>Brevundimonas sp. LVF1 isolated from an oligotrophic pond in Goettingen, Germany.</title>
        <authorList>
            <person name="Friedrich I."/>
            <person name="Klassen A."/>
            <person name="Neubauer H."/>
            <person name="Schneider D."/>
            <person name="Hertel R."/>
            <person name="Daniel R."/>
        </authorList>
    </citation>
    <scope>NUCLEOTIDE SEQUENCE [LARGE SCALE GENOMIC DNA]</scope>
    <source>
        <strain evidence="2 3">LVF1</strain>
    </source>
</reference>
<dbReference type="EMBL" id="CP062006">
    <property type="protein sequence ID" value="QTC88549.1"/>
    <property type="molecule type" value="Genomic_DNA"/>
</dbReference>
<feature type="chain" id="PRO_5046169834" evidence="1">
    <location>
        <begin position="35"/>
        <end position="144"/>
    </location>
</feature>
<feature type="signal peptide" evidence="1">
    <location>
        <begin position="1"/>
        <end position="34"/>
    </location>
</feature>
<accession>A0ABX7SLJ5</accession>
<keyword evidence="1" id="KW-0732">Signal</keyword>
<sequence length="144" mass="13898">MPSQRLTLPVATLTISLIAGVGATAAQSSGSAGAAQFQAGYGGSRYTTAQNATGSTRDANGNRLIVDGIIQAGASSYSSSSAGVSAGHVGSGQGGSNIAGATAIGNNLNVVVQGNRNTVIVNSTQTNTGNVTAGTALNGSLVFP</sequence>
<keyword evidence="3" id="KW-1185">Reference proteome</keyword>
<organism evidence="2 3">
    <name type="scientific">Brevundimonas pondensis</name>
    <dbReference type="NCBI Taxonomy" id="2774189"/>
    <lineage>
        <taxon>Bacteria</taxon>
        <taxon>Pseudomonadati</taxon>
        <taxon>Pseudomonadota</taxon>
        <taxon>Alphaproteobacteria</taxon>
        <taxon>Caulobacterales</taxon>
        <taxon>Caulobacteraceae</taxon>
        <taxon>Brevundimonas</taxon>
    </lineage>
</organism>
<evidence type="ECO:0000313" key="2">
    <source>
        <dbReference type="EMBL" id="QTC88549.1"/>
    </source>
</evidence>
<evidence type="ECO:0000256" key="1">
    <source>
        <dbReference type="SAM" id="SignalP"/>
    </source>
</evidence>
<name>A0ABX7SLJ5_9CAUL</name>
<gene>
    <name evidence="2" type="primary">hfaA</name>
    <name evidence="2" type="ORF">IFE19_03955</name>
</gene>